<dbReference type="InterPro" id="IPR036265">
    <property type="entry name" value="HIT-like_sf"/>
</dbReference>
<evidence type="ECO:0000256" key="1">
    <source>
        <dbReference type="PROSITE-ProRule" id="PRU00464"/>
    </source>
</evidence>
<dbReference type="PANTHER" id="PTHR23089">
    <property type="entry name" value="HISTIDINE TRIAD HIT PROTEIN"/>
    <property type="match status" value="1"/>
</dbReference>
<proteinExistence type="predicted"/>
<evidence type="ECO:0000313" key="4">
    <source>
        <dbReference type="Proteomes" id="UP001501470"/>
    </source>
</evidence>
<keyword evidence="4" id="KW-1185">Reference proteome</keyword>
<evidence type="ECO:0000313" key="3">
    <source>
        <dbReference type="EMBL" id="GAA1561235.1"/>
    </source>
</evidence>
<gene>
    <name evidence="3" type="ORF">GCM10009827_098280</name>
</gene>
<name>A0ABN2CMK9_9ACTN</name>
<feature type="domain" description="HIT" evidence="2">
    <location>
        <begin position="6"/>
        <end position="115"/>
    </location>
</feature>
<dbReference type="Gene3D" id="3.30.428.10">
    <property type="entry name" value="HIT-like"/>
    <property type="match status" value="1"/>
</dbReference>
<dbReference type="InterPro" id="IPR011146">
    <property type="entry name" value="HIT-like"/>
</dbReference>
<feature type="short sequence motif" description="Histidine triad motif" evidence="1">
    <location>
        <begin position="99"/>
        <end position="103"/>
    </location>
</feature>
<dbReference type="EMBL" id="BAAAQD010000030">
    <property type="protein sequence ID" value="GAA1561235.1"/>
    <property type="molecule type" value="Genomic_DNA"/>
</dbReference>
<dbReference type="Pfam" id="PF01230">
    <property type="entry name" value="HIT"/>
    <property type="match status" value="1"/>
</dbReference>
<reference evidence="3 4" key="1">
    <citation type="journal article" date="2019" name="Int. J. Syst. Evol. Microbiol.">
        <title>The Global Catalogue of Microorganisms (GCM) 10K type strain sequencing project: providing services to taxonomists for standard genome sequencing and annotation.</title>
        <authorList>
            <consortium name="The Broad Institute Genomics Platform"/>
            <consortium name="The Broad Institute Genome Sequencing Center for Infectious Disease"/>
            <person name="Wu L."/>
            <person name="Ma J."/>
        </authorList>
    </citation>
    <scope>NUCLEOTIDE SEQUENCE [LARGE SCALE GENOMIC DNA]</scope>
    <source>
        <strain evidence="3 4">JCM 15933</strain>
    </source>
</reference>
<comment type="caution">
    <text evidence="3">The sequence shown here is derived from an EMBL/GenBank/DDBJ whole genome shotgun (WGS) entry which is preliminary data.</text>
</comment>
<dbReference type="SUPFAM" id="SSF54197">
    <property type="entry name" value="HIT-like"/>
    <property type="match status" value="1"/>
</dbReference>
<accession>A0ABN2CMK9</accession>
<evidence type="ECO:0000259" key="2">
    <source>
        <dbReference type="PROSITE" id="PS51084"/>
    </source>
</evidence>
<dbReference type="PRINTS" id="PR00332">
    <property type="entry name" value="HISTRIAD"/>
</dbReference>
<dbReference type="InterPro" id="IPR001310">
    <property type="entry name" value="Histidine_triad_HIT"/>
</dbReference>
<protein>
    <submittedName>
        <fullName evidence="3">Histidine triad nucleotide-binding protein</fullName>
    </submittedName>
</protein>
<organism evidence="3 4">
    <name type="scientific">Dactylosporangium maewongense</name>
    <dbReference type="NCBI Taxonomy" id="634393"/>
    <lineage>
        <taxon>Bacteria</taxon>
        <taxon>Bacillati</taxon>
        <taxon>Actinomycetota</taxon>
        <taxon>Actinomycetes</taxon>
        <taxon>Micromonosporales</taxon>
        <taxon>Micromonosporaceae</taxon>
        <taxon>Dactylosporangium</taxon>
    </lineage>
</organism>
<dbReference type="Proteomes" id="UP001501470">
    <property type="component" value="Unassembled WGS sequence"/>
</dbReference>
<dbReference type="PROSITE" id="PS51084">
    <property type="entry name" value="HIT_2"/>
    <property type="match status" value="1"/>
</dbReference>
<dbReference type="CDD" id="cd01276">
    <property type="entry name" value="PKCI_related"/>
    <property type="match status" value="1"/>
</dbReference>
<dbReference type="RefSeq" id="WP_344511969.1">
    <property type="nucleotide sequence ID" value="NZ_BAAAQD010000030.1"/>
</dbReference>
<sequence>MTDDCLFCRIVAGEIPATVVHETDDTLAFRDIDPKAPTHVLVIPRAHHADVAALTAADPALAGKVLAACAAVAEQEGLTGDGYRLIFNTGRFGGQEVFHVHGHVLGGRPLGRMLAA</sequence>